<feature type="compositionally biased region" description="Basic residues" evidence="1">
    <location>
        <begin position="496"/>
        <end position="505"/>
    </location>
</feature>
<feature type="compositionally biased region" description="Low complexity" evidence="1">
    <location>
        <begin position="164"/>
        <end position="178"/>
    </location>
</feature>
<evidence type="ECO:0000256" key="1">
    <source>
        <dbReference type="SAM" id="MobiDB-lite"/>
    </source>
</evidence>
<feature type="compositionally biased region" description="Basic and acidic residues" evidence="1">
    <location>
        <begin position="770"/>
        <end position="785"/>
    </location>
</feature>
<keyword evidence="4" id="KW-1185">Reference proteome</keyword>
<feature type="region of interest" description="Disordered" evidence="1">
    <location>
        <begin position="748"/>
        <end position="873"/>
    </location>
</feature>
<feature type="transmembrane region" description="Helical" evidence="2">
    <location>
        <begin position="1109"/>
        <end position="1130"/>
    </location>
</feature>
<protein>
    <submittedName>
        <fullName evidence="3">Uncharacterized protein</fullName>
    </submittedName>
</protein>
<evidence type="ECO:0000313" key="4">
    <source>
        <dbReference type="Proteomes" id="UP001194746"/>
    </source>
</evidence>
<sequence length="1150" mass="127174">MSDERASGELEGSTLGSSSRDGEGSRTSRRTHTSGSFLLDSAFLPRSKSLRHVEQRPRRSEPEPKEKRERPESEIVVPKKKSRFPWSRKKDPAAGSAKVSSSVPSEAGNGGQDFTDRGQQQQQSAVADGPPATVPETQPPVGLDRDSMQIVNLALNLSESRRMGSLGRSASARVSGSGWTPPGHLESQPPATGGFAIDNSHPRRNLTQSYGDDRTKGMGWPHPNPPPAAPSPVLTLLPRSVDSNPLPHGVSDNTLARAGKTRKHFELFAEYLRLLPSLPPLKSSGMDTTADARLGGDDKPGSGREYNPLQSIRNRKVRFRQRCPIDPASQGWHDVERVREWIDSIEIQYRGQIHSPFECLNLPHFKQGPSDMCREEVYEEDNFPVSPPSSLRRASRTSSVKARRPRLDWEISPAELIADAAWLEDGKNKSKAVDNEGNNLYPDPTALFSSDANLEPPHLYEPLPNKRVSLDAEQPASHASLSDGYNRLSTEFKPVGRGRRRHRIHSPTGFIHGRSRSGRGTGSRRHKLRKSRSSSSLSSTRDDRPYWAVTGEDVNSPRRSTSASGRLPDAPGSDPYQAGKTKGRHRRDDKSSVSSVPSLDDRYDPLTSWANQEMDPQTPPPMRYFPSIASNLSSPSSRSPSPSKRVLPYPRLKELADDSSLASEGLRKSNVAGTPETHPPRTGRLEPSPIPDRVSTAYQDDRIRPGMHARKGSTQESKLRGIFKGPGKIAEKVGNEVSKMKGGLILKKESSLAHSRQSSFATSFASDDENIPHSIEETRDDRKQEGPIPFPSLRLPPTSEESVDAAKGVRRDHTPSPSPFVSPTRQGEAADEPVFADVDRPSGHDASDAQKKDGESSVRHLNRPGAHPTIPNTDIAFSFVPELHTIREQIRRGHIKDSTIPFSLTRPPITGLAQAKASHSPTPRHRDLTPSGQSRSWSISERSITNTVSSGVPGKREIERSRALLLSSGIKAREITRRAESVRSPPPDFLCKAFGPDVPVPPIIRMHEYDVAVQHLLQNMEQSHDIFQKSVISYPGPGLSSLKSQLSELEDLVNNSLNPRVRAAADNAENLSVQLNTTSTLAVKQLSDTLDKGIRRRHRRLRWIRRTGFVMLEWALVAMLWWVWLIVMIFKGLRGVLRGVVSSIRWVLWL</sequence>
<name>A0AAD4GSQ6_ASPNN</name>
<feature type="compositionally biased region" description="Basic and acidic residues" evidence="1">
    <location>
        <begin position="837"/>
        <end position="858"/>
    </location>
</feature>
<feature type="region of interest" description="Disordered" evidence="1">
    <location>
        <begin position="434"/>
        <end position="723"/>
    </location>
</feature>
<feature type="region of interest" description="Disordered" evidence="1">
    <location>
        <begin position="1"/>
        <end position="227"/>
    </location>
</feature>
<dbReference type="InterPro" id="IPR038769">
    <property type="entry name" value="MTC4"/>
</dbReference>
<comment type="caution">
    <text evidence="3">The sequence shown here is derived from an EMBL/GenBank/DDBJ whole genome shotgun (WGS) entry which is preliminary data.</text>
</comment>
<feature type="compositionally biased region" description="Polar residues" evidence="1">
    <location>
        <begin position="752"/>
        <end position="765"/>
    </location>
</feature>
<keyword evidence="2" id="KW-0812">Transmembrane</keyword>
<reference evidence="3" key="2">
    <citation type="submission" date="2020-02" db="EMBL/GenBank/DDBJ databases">
        <authorList>
            <person name="Gilchrist C.L.M."/>
            <person name="Chooi Y.-H."/>
        </authorList>
    </citation>
    <scope>NUCLEOTIDE SEQUENCE</scope>
    <source>
        <strain evidence="3">MST-FP2251</strain>
    </source>
</reference>
<proteinExistence type="predicted"/>
<gene>
    <name evidence="3" type="ORF">FE257_008324</name>
</gene>
<feature type="compositionally biased region" description="Basic and acidic residues" evidence="1">
    <location>
        <begin position="51"/>
        <end position="73"/>
    </location>
</feature>
<keyword evidence="2" id="KW-0472">Membrane</keyword>
<accession>A0AAD4GSQ6</accession>
<feature type="compositionally biased region" description="Low complexity" evidence="1">
    <location>
        <begin position="626"/>
        <end position="643"/>
    </location>
</feature>
<feature type="compositionally biased region" description="Basic residues" evidence="1">
    <location>
        <begin position="513"/>
        <end position="532"/>
    </location>
</feature>
<feature type="compositionally biased region" description="Basic residues" evidence="1">
    <location>
        <begin position="78"/>
        <end position="87"/>
    </location>
</feature>
<dbReference type="EMBL" id="VCAU01000043">
    <property type="protein sequence ID" value="KAF9888749.1"/>
    <property type="molecule type" value="Genomic_DNA"/>
</dbReference>
<evidence type="ECO:0000256" key="2">
    <source>
        <dbReference type="SAM" id="Phobius"/>
    </source>
</evidence>
<feature type="compositionally biased region" description="Low complexity" evidence="1">
    <location>
        <begin position="9"/>
        <end position="19"/>
    </location>
</feature>
<dbReference type="Proteomes" id="UP001194746">
    <property type="component" value="Unassembled WGS sequence"/>
</dbReference>
<feature type="region of interest" description="Disordered" evidence="1">
    <location>
        <begin position="913"/>
        <end position="954"/>
    </location>
</feature>
<dbReference type="PANTHER" id="PTHR38426:SF1">
    <property type="entry name" value="MAINTENANCE OF TELOMERE CAPPING PROTEIN 4"/>
    <property type="match status" value="1"/>
</dbReference>
<evidence type="ECO:0000313" key="3">
    <source>
        <dbReference type="EMBL" id="KAF9888749.1"/>
    </source>
</evidence>
<feature type="compositionally biased region" description="Polar residues" evidence="1">
    <location>
        <begin position="930"/>
        <end position="950"/>
    </location>
</feature>
<keyword evidence="2" id="KW-1133">Transmembrane helix</keyword>
<dbReference type="PANTHER" id="PTHR38426">
    <property type="entry name" value="MAINTENANCE OF TELOMERE CAPPING PROTEIN 4"/>
    <property type="match status" value="1"/>
</dbReference>
<organism evidence="3 4">
    <name type="scientific">Aspergillus nanangensis</name>
    <dbReference type="NCBI Taxonomy" id="2582783"/>
    <lineage>
        <taxon>Eukaryota</taxon>
        <taxon>Fungi</taxon>
        <taxon>Dikarya</taxon>
        <taxon>Ascomycota</taxon>
        <taxon>Pezizomycotina</taxon>
        <taxon>Eurotiomycetes</taxon>
        <taxon>Eurotiomycetidae</taxon>
        <taxon>Eurotiales</taxon>
        <taxon>Aspergillaceae</taxon>
        <taxon>Aspergillus</taxon>
        <taxon>Aspergillus subgen. Circumdati</taxon>
    </lineage>
</organism>
<reference evidence="3" key="1">
    <citation type="journal article" date="2019" name="Beilstein J. Org. Chem.">
        <title>Nanangenines: drimane sesquiterpenoids as the dominant metabolite cohort of a novel Australian fungus, Aspergillus nanangensis.</title>
        <authorList>
            <person name="Lacey H.J."/>
            <person name="Gilchrist C.L.M."/>
            <person name="Crombie A."/>
            <person name="Kalaitzis J.A."/>
            <person name="Vuong D."/>
            <person name="Rutledge P.J."/>
            <person name="Turner P."/>
            <person name="Pitt J.I."/>
            <person name="Lacey E."/>
            <person name="Chooi Y.H."/>
            <person name="Piggott A.M."/>
        </authorList>
    </citation>
    <scope>NUCLEOTIDE SEQUENCE</scope>
    <source>
        <strain evidence="3">MST-FP2251</strain>
    </source>
</reference>
<dbReference type="AlphaFoldDB" id="A0AAD4GSQ6"/>